<dbReference type="Pfam" id="PF25449">
    <property type="entry name" value="CCDC174_GRSR"/>
    <property type="match status" value="1"/>
</dbReference>
<dbReference type="InterPro" id="IPR057464">
    <property type="entry name" value="CCDC174_GRSR"/>
</dbReference>
<accession>U4UW59</accession>
<dbReference type="PANTHER" id="PTHR15885:SF1">
    <property type="entry name" value="COILED-COIL DOMAIN-CONTAINING PROTEIN 174"/>
    <property type="match status" value="1"/>
</dbReference>
<feature type="coiled-coil region" evidence="2">
    <location>
        <begin position="169"/>
        <end position="196"/>
    </location>
</feature>
<feature type="compositionally biased region" description="Basic residues" evidence="3">
    <location>
        <begin position="206"/>
        <end position="215"/>
    </location>
</feature>
<dbReference type="PANTHER" id="PTHR15885">
    <property type="entry name" value="COILED-COIL DOMAIN-CONTAINING PROTEIN 174"/>
    <property type="match status" value="1"/>
</dbReference>
<evidence type="ECO:0000256" key="1">
    <source>
        <dbReference type="ARBA" id="ARBA00023054"/>
    </source>
</evidence>
<dbReference type="EMBL" id="KB632390">
    <property type="protein sequence ID" value="ERL94465.1"/>
    <property type="molecule type" value="Genomic_DNA"/>
</dbReference>
<feature type="compositionally biased region" description="Basic and acidic residues" evidence="3">
    <location>
        <begin position="86"/>
        <end position="101"/>
    </location>
</feature>
<feature type="domain" description="CCDC174 alpha/beta GRSR" evidence="4">
    <location>
        <begin position="52"/>
        <end position="79"/>
    </location>
</feature>
<feature type="region of interest" description="Disordered" evidence="3">
    <location>
        <begin position="201"/>
        <end position="234"/>
    </location>
</feature>
<dbReference type="InterPro" id="IPR025066">
    <property type="entry name" value="CCDC174-like"/>
</dbReference>
<evidence type="ECO:0000313" key="5">
    <source>
        <dbReference type="EMBL" id="ERL94465.1"/>
    </source>
</evidence>
<reference evidence="5 6" key="1">
    <citation type="journal article" date="2013" name="Genome Biol.">
        <title>Draft genome of the mountain pine beetle, Dendroctonus ponderosae Hopkins, a major forest pest.</title>
        <authorList>
            <person name="Keeling C.I."/>
            <person name="Yuen M.M."/>
            <person name="Liao N.Y."/>
            <person name="Docking T.R."/>
            <person name="Chan S.K."/>
            <person name="Taylor G.A."/>
            <person name="Palmquist D.L."/>
            <person name="Jackman S.D."/>
            <person name="Nguyen A."/>
            <person name="Li M."/>
            <person name="Henderson H."/>
            <person name="Janes J.K."/>
            <person name="Zhao Y."/>
            <person name="Pandoh P."/>
            <person name="Moore R."/>
            <person name="Sperling F.A."/>
            <person name="Huber D.P."/>
            <person name="Birol I."/>
            <person name="Jones S.J."/>
            <person name="Bohlmann J."/>
        </authorList>
    </citation>
    <scope>NUCLEOTIDE SEQUENCE</scope>
</reference>
<dbReference type="STRING" id="77166.U4UW59"/>
<dbReference type="OrthoDB" id="333551at2759"/>
<dbReference type="AlphaFoldDB" id="U4UW59"/>
<dbReference type="GO" id="GO:0005634">
    <property type="term" value="C:nucleus"/>
    <property type="evidence" value="ECO:0007669"/>
    <property type="project" value="TreeGrafter"/>
</dbReference>
<feature type="region of interest" description="Disordered" evidence="3">
    <location>
        <begin position="86"/>
        <end position="135"/>
    </location>
</feature>
<proteinExistence type="predicted"/>
<feature type="region of interest" description="Disordered" evidence="3">
    <location>
        <begin position="1"/>
        <end position="35"/>
    </location>
</feature>
<sequence length="234" mass="27616">MLASDQGPVPPNDLPDDLPPVEEEEAYSDFEDDNVNPEDDWWEAFNIYLCVVEYTDSLGRSRKCLRRDLAEFKSRDADLREIAEKRQQIAPSRDEEKRDELETASNNERQDKEVCEKDPIDEESEMISGDMRRHMLRQQWEKEEEALRDKSDIHYQNRQDNTVWDEEERAQQQAALNKLRVETEKEQKRAKDLKTIREQQLAARMKAARNRKRARMGLPPEEGKLTNENAPKQT</sequence>
<keyword evidence="1 2" id="KW-0175">Coiled coil</keyword>
<evidence type="ECO:0000259" key="4">
    <source>
        <dbReference type="Pfam" id="PF25449"/>
    </source>
</evidence>
<evidence type="ECO:0000256" key="3">
    <source>
        <dbReference type="SAM" id="MobiDB-lite"/>
    </source>
</evidence>
<organism evidence="5 6">
    <name type="scientific">Dendroctonus ponderosae</name>
    <name type="common">Mountain pine beetle</name>
    <dbReference type="NCBI Taxonomy" id="77166"/>
    <lineage>
        <taxon>Eukaryota</taxon>
        <taxon>Metazoa</taxon>
        <taxon>Ecdysozoa</taxon>
        <taxon>Arthropoda</taxon>
        <taxon>Hexapoda</taxon>
        <taxon>Insecta</taxon>
        <taxon>Pterygota</taxon>
        <taxon>Neoptera</taxon>
        <taxon>Endopterygota</taxon>
        <taxon>Coleoptera</taxon>
        <taxon>Polyphaga</taxon>
        <taxon>Cucujiformia</taxon>
        <taxon>Curculionidae</taxon>
        <taxon>Scolytinae</taxon>
        <taxon>Dendroctonus</taxon>
    </lineage>
</organism>
<evidence type="ECO:0000313" key="6">
    <source>
        <dbReference type="Proteomes" id="UP000030742"/>
    </source>
</evidence>
<evidence type="ECO:0000256" key="2">
    <source>
        <dbReference type="SAM" id="Coils"/>
    </source>
</evidence>
<feature type="compositionally biased region" description="Acidic residues" evidence="3">
    <location>
        <begin position="14"/>
        <end position="35"/>
    </location>
</feature>
<dbReference type="Proteomes" id="UP000030742">
    <property type="component" value="Unassembled WGS sequence"/>
</dbReference>
<protein>
    <recommendedName>
        <fullName evidence="4">CCDC174 alpha/beta GRSR domain-containing protein</fullName>
    </recommendedName>
</protein>
<name>U4UW59_DENPD</name>
<gene>
    <name evidence="5" type="ORF">D910_11742</name>
</gene>
<feature type="compositionally biased region" description="Basic and acidic residues" evidence="3">
    <location>
        <begin position="108"/>
        <end position="118"/>
    </location>
</feature>